<accession>A0A1L9BBR1</accession>
<name>A0A1L9BBR1_9BACT</name>
<reference evidence="1 2" key="2">
    <citation type="submission" date="2016-12" db="EMBL/GenBank/DDBJ databases">
        <title>Draft Genome Sequence of Cystobacter ferrugineus Strain Cbfe23.</title>
        <authorList>
            <person name="Akbar S."/>
            <person name="Dowd S.E."/>
            <person name="Stevens D.C."/>
        </authorList>
    </citation>
    <scope>NUCLEOTIDE SEQUENCE [LARGE SCALE GENOMIC DNA]</scope>
    <source>
        <strain evidence="1 2">Cbfe23</strain>
    </source>
</reference>
<proteinExistence type="predicted"/>
<keyword evidence="2" id="KW-1185">Reference proteome</keyword>
<dbReference type="Pfam" id="PF25855">
    <property type="entry name" value="IpaJ_protease"/>
    <property type="match status" value="1"/>
</dbReference>
<dbReference type="EMBL" id="MPIN01000004">
    <property type="protein sequence ID" value="OJH39700.1"/>
    <property type="molecule type" value="Genomic_DNA"/>
</dbReference>
<protein>
    <submittedName>
        <fullName evidence="1">Uncharacterized protein</fullName>
    </submittedName>
</protein>
<dbReference type="AlphaFoldDB" id="A0A1L9BBR1"/>
<evidence type="ECO:0000313" key="2">
    <source>
        <dbReference type="Proteomes" id="UP000182229"/>
    </source>
</evidence>
<dbReference type="RefSeq" id="WP_071899863.1">
    <property type="nucleotide sequence ID" value="NZ_MPIN01000004.1"/>
</dbReference>
<gene>
    <name evidence="1" type="ORF">BON30_19705</name>
</gene>
<sequence>MNPAPRGPSPHESPSSYRLGIAKREEFAHSCGATGLLCAAMELGRTEFWNGSPLDTVPGKAEPLMFQSTNGVPPGEDLHQEGLSSPTGLIDTARRLGLDGHVHVVPPVPSSLVPMFGEHIVDELQSMRIYLQDGPEEPLGPHQRRLRAVVFIAHPTGPEPADEQLRYVLERPDGSVMDPATGQNHDNPGLMNQMMKTGQYANTGVSVVITDPHWRPTGRTRS</sequence>
<evidence type="ECO:0000313" key="1">
    <source>
        <dbReference type="EMBL" id="OJH39700.1"/>
    </source>
</evidence>
<dbReference type="Proteomes" id="UP000182229">
    <property type="component" value="Unassembled WGS sequence"/>
</dbReference>
<organism evidence="1 2">
    <name type="scientific">Cystobacter ferrugineus</name>
    <dbReference type="NCBI Taxonomy" id="83449"/>
    <lineage>
        <taxon>Bacteria</taxon>
        <taxon>Pseudomonadati</taxon>
        <taxon>Myxococcota</taxon>
        <taxon>Myxococcia</taxon>
        <taxon>Myxococcales</taxon>
        <taxon>Cystobacterineae</taxon>
        <taxon>Archangiaceae</taxon>
        <taxon>Cystobacter</taxon>
    </lineage>
</organism>
<reference evidence="2" key="1">
    <citation type="submission" date="2016-11" db="EMBL/GenBank/DDBJ databases">
        <authorList>
            <person name="Shukria A."/>
            <person name="Stevens D.C."/>
        </authorList>
    </citation>
    <scope>NUCLEOTIDE SEQUENCE [LARGE SCALE GENOMIC DNA]</scope>
    <source>
        <strain evidence="2">Cbfe23</strain>
    </source>
</reference>
<comment type="caution">
    <text evidence="1">The sequence shown here is derived from an EMBL/GenBank/DDBJ whole genome shotgun (WGS) entry which is preliminary data.</text>
</comment>
<dbReference type="InterPro" id="IPR058988">
    <property type="entry name" value="IpaJ"/>
</dbReference>